<feature type="region of interest" description="Disordered" evidence="1">
    <location>
        <begin position="384"/>
        <end position="406"/>
    </location>
</feature>
<dbReference type="RefSeq" id="NP_180640.2">
    <property type="nucleotide sequence ID" value="NM_128635.3"/>
</dbReference>
<dbReference type="InterPro" id="IPR039300">
    <property type="entry name" value="JASON"/>
</dbReference>
<dbReference type="Araport" id="AT2G30820"/>
<dbReference type="PANTHER" id="PTHR33318">
    <property type="entry name" value="ASPARTYL/GLUTAMYL-TRNA(ASN/GLN) AMIDOTRANSFERASE SUBUNIT"/>
    <property type="match status" value="1"/>
</dbReference>
<evidence type="ECO:0000313" key="3">
    <source>
        <dbReference type="EMBL" id="OAP11191.1"/>
    </source>
</evidence>
<dbReference type="OMA" id="HESKNRL"/>
<proteinExistence type="predicted"/>
<protein>
    <recommendedName>
        <fullName evidence="5">Protein JASON</fullName>
    </recommendedName>
</protein>
<dbReference type="GeneID" id="817633"/>
<dbReference type="AlphaFoldDB" id="A0A178W0G2"/>
<feature type="compositionally biased region" description="Polar residues" evidence="1">
    <location>
        <begin position="211"/>
        <end position="233"/>
    </location>
</feature>
<dbReference type="EMBL" id="LUHQ01000002">
    <property type="protein sequence ID" value="OAP11191.1"/>
    <property type="molecule type" value="Genomic_DNA"/>
</dbReference>
<feature type="compositionally biased region" description="Polar residues" evidence="1">
    <location>
        <begin position="130"/>
        <end position="141"/>
    </location>
</feature>
<feature type="region of interest" description="Disordered" evidence="1">
    <location>
        <begin position="188"/>
        <end position="244"/>
    </location>
</feature>
<dbReference type="GO" id="GO:0007142">
    <property type="term" value="P:male meiosis II"/>
    <property type="evidence" value="ECO:0007669"/>
    <property type="project" value="InterPro"/>
</dbReference>
<dbReference type="PANTHER" id="PTHR33318:SF34">
    <property type="entry name" value="ASPARTYL_GLUTAMYL-TRNA(ASN_GLN) AMIDOTRANSFERASE SUBUNIT"/>
    <property type="match status" value="1"/>
</dbReference>
<gene>
    <name evidence="2" type="ordered locus">At2g30820</name>
    <name evidence="3" type="ordered locus">AXX17_At2g26950</name>
</gene>
<dbReference type="ExpressionAtlas" id="A0A178W0G2">
    <property type="expression patterns" value="baseline and differential"/>
</dbReference>
<evidence type="ECO:0000313" key="2">
    <source>
        <dbReference type="Araport" id="AT2G30820"/>
    </source>
</evidence>
<reference evidence="4" key="1">
    <citation type="journal article" date="2016" name="Proc. Natl. Acad. Sci. U.S.A.">
        <title>Chromosome-level assembly of Arabidopsis thaliana Ler reveals the extent of translocation and inversion polymorphisms.</title>
        <authorList>
            <person name="Zapata L."/>
            <person name="Ding J."/>
            <person name="Willing E.M."/>
            <person name="Hartwig B."/>
            <person name="Bezdan D."/>
            <person name="Jiao W.B."/>
            <person name="Patel V."/>
            <person name="Velikkakam James G."/>
            <person name="Koornneef M."/>
            <person name="Ossowski S."/>
            <person name="Schneeberger K."/>
        </authorList>
    </citation>
    <scope>NUCLEOTIDE SEQUENCE [LARGE SCALE GENOMIC DNA]</scope>
    <source>
        <strain evidence="4">cv. Landsberg erecta</strain>
    </source>
</reference>
<sequence>MGCLFGCFRAKDDESTTDSVSQAKHNRGHESKNRLSALFLSEASSPCHDDREGSSLNSMHIDKDLKDDAQFLKVSCEIPATPIEVRNTSKKLETPKGGEHLRSSPSCNSEVVFHLNEKKNEPCEEMGRSLDTSEQTPSSCLTDARNNARISSASSDDSEESIGTVFRDEVDRTGVREKTKSVRSEIDFGQSYSSSSSKNRTASKPEMVGKTSISATSPYTTSMKLSDEIQTPGTIFPANMESAGRERRRIRSQFVHSASNLIVNASLCKLHEDSNANLEQAKVQAYKEKTENESPTSTICGEKLEESSDGKKQIGEISSSPLSINPGDRPIIGMVAAHWNEKEHSQISPKWWDGNGIPNSTNKYKEDQKVSWHATPFEERLEKALSEEGGQGFIPPRRLGTVEESERDTAISHLRHSVISF</sequence>
<feature type="region of interest" description="Disordered" evidence="1">
    <location>
        <begin position="12"/>
        <end position="31"/>
    </location>
</feature>
<evidence type="ECO:0000313" key="4">
    <source>
        <dbReference type="Proteomes" id="UP000078284"/>
    </source>
</evidence>
<dbReference type="SMR" id="A0A178W0G2"/>
<feature type="region of interest" description="Disordered" evidence="1">
    <location>
        <begin position="122"/>
        <end position="143"/>
    </location>
</feature>
<accession>A0A178W0G2</accession>
<organism evidence="3 4">
    <name type="scientific">Arabidopsis thaliana</name>
    <name type="common">Mouse-ear cress</name>
    <dbReference type="NCBI Taxonomy" id="3702"/>
    <lineage>
        <taxon>Eukaryota</taxon>
        <taxon>Viridiplantae</taxon>
        <taxon>Streptophyta</taxon>
        <taxon>Embryophyta</taxon>
        <taxon>Tracheophyta</taxon>
        <taxon>Spermatophyta</taxon>
        <taxon>Magnoliopsida</taxon>
        <taxon>eudicotyledons</taxon>
        <taxon>Gunneridae</taxon>
        <taxon>Pentapetalae</taxon>
        <taxon>rosids</taxon>
        <taxon>malvids</taxon>
        <taxon>Brassicales</taxon>
        <taxon>Brassicaceae</taxon>
        <taxon>Camelineae</taxon>
        <taxon>Arabidopsis</taxon>
    </lineage>
</organism>
<dbReference type="KEGG" id="ath:AT2G30820"/>
<comment type="caution">
    <text evidence="3">The sequence shown here is derived from an EMBL/GenBank/DDBJ whole genome shotgun (WGS) entry which is preliminary data.</text>
</comment>
<evidence type="ECO:0008006" key="5">
    <source>
        <dbReference type="Google" id="ProtNLM"/>
    </source>
</evidence>
<name>A0A178W0G2_ARATH</name>
<dbReference type="Proteomes" id="UP000078284">
    <property type="component" value="Chromosome 2"/>
</dbReference>
<evidence type="ECO:0000256" key="1">
    <source>
        <dbReference type="SAM" id="MobiDB-lite"/>
    </source>
</evidence>